<name>A0A1I8GVL5_9PLAT</name>
<protein>
    <submittedName>
        <fullName evidence="3">Pecanex-like protein</fullName>
    </submittedName>
</protein>
<feature type="compositionally biased region" description="Polar residues" evidence="1">
    <location>
        <begin position="98"/>
        <end position="108"/>
    </location>
</feature>
<evidence type="ECO:0000313" key="2">
    <source>
        <dbReference type="Proteomes" id="UP000095280"/>
    </source>
</evidence>
<keyword evidence="2" id="KW-1185">Reference proteome</keyword>
<dbReference type="Proteomes" id="UP000095280">
    <property type="component" value="Unplaced"/>
</dbReference>
<accession>A0A1I8GVL5</accession>
<evidence type="ECO:0000256" key="1">
    <source>
        <dbReference type="SAM" id="MobiDB-lite"/>
    </source>
</evidence>
<dbReference type="AlphaFoldDB" id="A0A1I8GVL5"/>
<feature type="region of interest" description="Disordered" evidence="1">
    <location>
        <begin position="286"/>
        <end position="308"/>
    </location>
</feature>
<sequence>ASGLSSDLRPPSETRDEDLAPVTHQASGLSSDLRPPSETKDEDLAPVAHHVGGVEQGLNPPSGSADTQDELSALSLELEPAHENRTDALGAMFHKQSESSPETGGQTQSHEEELTTEPVKHEYTAMSPHSAEHREQALKAKQLQRIDNSLNSDRPENSSPSSEVSESKHAKHPSEQRGGAATPPVMANFACHVERGNSCASSVRSRSDTDEAGADTAATNSPRISKFSCRVYRNGELVEANDISEAPPADGAAARSSVCSSASTAEEREEWDEFNGRTVSVTRISQPMPECPQSWSSTRRERRPRRSHPVCQVGVTDGNQVNVAWLPSLRRGHGGQQVVKDAELDVVRQTLKAPFLSSVGLEMSDRGCDVVVKQTYPTVSAGIRACSGADHPSV</sequence>
<feature type="region of interest" description="Disordered" evidence="1">
    <location>
        <begin position="1"/>
        <end position="218"/>
    </location>
</feature>
<feature type="compositionally biased region" description="Low complexity" evidence="1">
    <location>
        <begin position="252"/>
        <end position="264"/>
    </location>
</feature>
<dbReference type="WBParaSite" id="maker-uti_cns_0003314-snap-gene-0.3-mRNA-1">
    <property type="protein sequence ID" value="maker-uti_cns_0003314-snap-gene-0.3-mRNA-1"/>
    <property type="gene ID" value="maker-uti_cns_0003314-snap-gene-0.3"/>
</dbReference>
<organism evidence="2 3">
    <name type="scientific">Macrostomum lignano</name>
    <dbReference type="NCBI Taxonomy" id="282301"/>
    <lineage>
        <taxon>Eukaryota</taxon>
        <taxon>Metazoa</taxon>
        <taxon>Spiralia</taxon>
        <taxon>Lophotrochozoa</taxon>
        <taxon>Platyhelminthes</taxon>
        <taxon>Rhabditophora</taxon>
        <taxon>Macrostomorpha</taxon>
        <taxon>Macrostomida</taxon>
        <taxon>Macrostomidae</taxon>
        <taxon>Macrostomum</taxon>
    </lineage>
</organism>
<feature type="compositionally biased region" description="Basic and acidic residues" evidence="1">
    <location>
        <begin position="109"/>
        <end position="123"/>
    </location>
</feature>
<evidence type="ECO:0000313" key="3">
    <source>
        <dbReference type="WBParaSite" id="maker-uti_cns_0003314-snap-gene-0.3-mRNA-1"/>
    </source>
</evidence>
<reference evidence="3" key="1">
    <citation type="submission" date="2016-11" db="UniProtKB">
        <authorList>
            <consortium name="WormBaseParasite"/>
        </authorList>
    </citation>
    <scope>IDENTIFICATION</scope>
</reference>
<feature type="region of interest" description="Disordered" evidence="1">
    <location>
        <begin position="242"/>
        <end position="273"/>
    </location>
</feature>
<proteinExistence type="predicted"/>
<feature type="compositionally biased region" description="Basic and acidic residues" evidence="1">
    <location>
        <begin position="165"/>
        <end position="175"/>
    </location>
</feature>